<protein>
    <submittedName>
        <fullName evidence="1">Uncharacterized protein</fullName>
    </submittedName>
</protein>
<proteinExistence type="predicted"/>
<comment type="caution">
    <text evidence="1">The sequence shown here is derived from an EMBL/GenBank/DDBJ whole genome shotgun (WGS) entry which is preliminary data.</text>
</comment>
<accession>X1J2S9</accession>
<dbReference type="AlphaFoldDB" id="X1J2S9"/>
<feature type="non-terminal residue" evidence="1">
    <location>
        <position position="39"/>
    </location>
</feature>
<evidence type="ECO:0000313" key="1">
    <source>
        <dbReference type="EMBL" id="GAH64078.1"/>
    </source>
</evidence>
<sequence length="39" mass="4456">MSKKRRGKRTKAPKTLLDIVIPVMGRFDLLTQCIESIPD</sequence>
<gene>
    <name evidence="1" type="ORF">S03H2_54113</name>
</gene>
<reference evidence="1" key="1">
    <citation type="journal article" date="2014" name="Front. Microbiol.">
        <title>High frequency of phylogenetically diverse reductive dehalogenase-homologous genes in deep subseafloor sedimentary metagenomes.</title>
        <authorList>
            <person name="Kawai M."/>
            <person name="Futagami T."/>
            <person name="Toyoda A."/>
            <person name="Takaki Y."/>
            <person name="Nishi S."/>
            <person name="Hori S."/>
            <person name="Arai W."/>
            <person name="Tsubouchi T."/>
            <person name="Morono Y."/>
            <person name="Uchiyama I."/>
            <person name="Ito T."/>
            <person name="Fujiyama A."/>
            <person name="Inagaki F."/>
            <person name="Takami H."/>
        </authorList>
    </citation>
    <scope>NUCLEOTIDE SEQUENCE</scope>
    <source>
        <strain evidence="1">Expedition CK06-06</strain>
    </source>
</reference>
<organism evidence="1">
    <name type="scientific">marine sediment metagenome</name>
    <dbReference type="NCBI Taxonomy" id="412755"/>
    <lineage>
        <taxon>unclassified sequences</taxon>
        <taxon>metagenomes</taxon>
        <taxon>ecological metagenomes</taxon>
    </lineage>
</organism>
<dbReference type="EMBL" id="BARU01034472">
    <property type="protein sequence ID" value="GAH64078.1"/>
    <property type="molecule type" value="Genomic_DNA"/>
</dbReference>
<name>X1J2S9_9ZZZZ</name>